<organism evidence="3 4">
    <name type="scientific">Aquibacillus halophilus</name>
    <dbReference type="NCBI Taxonomy" id="930132"/>
    <lineage>
        <taxon>Bacteria</taxon>
        <taxon>Bacillati</taxon>
        <taxon>Bacillota</taxon>
        <taxon>Bacilli</taxon>
        <taxon>Bacillales</taxon>
        <taxon>Bacillaceae</taxon>
        <taxon>Aquibacillus</taxon>
    </lineage>
</organism>
<dbReference type="SMART" id="SM00642">
    <property type="entry name" value="Aamy"/>
    <property type="match status" value="1"/>
</dbReference>
<dbReference type="Pfam" id="PF02922">
    <property type="entry name" value="CBM_48"/>
    <property type="match status" value="1"/>
</dbReference>
<comment type="similarity">
    <text evidence="1">Belongs to the glycosyl hydrolase 13 family.</text>
</comment>
<dbReference type="SUPFAM" id="SSF81296">
    <property type="entry name" value="E set domains"/>
    <property type="match status" value="1"/>
</dbReference>
<dbReference type="NCBIfam" id="TIGR02104">
    <property type="entry name" value="pulA_typeI"/>
    <property type="match status" value="1"/>
</dbReference>
<proteinExistence type="inferred from homology"/>
<dbReference type="OrthoDB" id="9761875at2"/>
<keyword evidence="4" id="KW-1185">Reference proteome</keyword>
<evidence type="ECO:0000256" key="1">
    <source>
        <dbReference type="ARBA" id="ARBA00008061"/>
    </source>
</evidence>
<dbReference type="InterPro" id="IPR013783">
    <property type="entry name" value="Ig-like_fold"/>
</dbReference>
<gene>
    <name evidence="3" type="primary">pulA</name>
    <name evidence="3" type="ORF">GH741_12475</name>
</gene>
<evidence type="ECO:0000259" key="2">
    <source>
        <dbReference type="SMART" id="SM00642"/>
    </source>
</evidence>
<protein>
    <submittedName>
        <fullName evidence="3">Type I pullulanase</fullName>
        <ecNumber evidence="3">3.2.1.41</ecNumber>
    </submittedName>
</protein>
<comment type="caution">
    <text evidence="3">The sequence shown here is derived from an EMBL/GenBank/DDBJ whole genome shotgun (WGS) entry which is preliminary data.</text>
</comment>
<dbReference type="Pfam" id="PF00128">
    <property type="entry name" value="Alpha-amylase"/>
    <property type="match status" value="1"/>
</dbReference>
<dbReference type="EC" id="3.2.1.41" evidence="3"/>
<dbReference type="EMBL" id="WJNG01000010">
    <property type="protein sequence ID" value="MRH43494.1"/>
    <property type="molecule type" value="Genomic_DNA"/>
</dbReference>
<dbReference type="Gene3D" id="2.60.40.10">
    <property type="entry name" value="Immunoglobulins"/>
    <property type="match status" value="1"/>
</dbReference>
<dbReference type="CDD" id="cd11341">
    <property type="entry name" value="AmyAc_Pullulanase_LD-like"/>
    <property type="match status" value="1"/>
</dbReference>
<dbReference type="InterPro" id="IPR004193">
    <property type="entry name" value="Glyco_hydro_13_N"/>
</dbReference>
<dbReference type="GO" id="GO:0005975">
    <property type="term" value="P:carbohydrate metabolic process"/>
    <property type="evidence" value="ECO:0007669"/>
    <property type="project" value="InterPro"/>
</dbReference>
<keyword evidence="3" id="KW-0326">Glycosidase</keyword>
<dbReference type="SUPFAM" id="SSF51445">
    <property type="entry name" value="(Trans)glycosidases"/>
    <property type="match status" value="1"/>
</dbReference>
<evidence type="ECO:0000313" key="3">
    <source>
        <dbReference type="EMBL" id="MRH43494.1"/>
    </source>
</evidence>
<dbReference type="GO" id="GO:0051060">
    <property type="term" value="F:pullulanase activity"/>
    <property type="evidence" value="ECO:0007669"/>
    <property type="project" value="UniProtKB-EC"/>
</dbReference>
<accession>A0A6A8DD40</accession>
<reference evidence="3" key="1">
    <citation type="submission" date="2019-11" db="EMBL/GenBank/DDBJ databases">
        <authorList>
            <person name="Li J."/>
        </authorList>
    </citation>
    <scope>NUCLEOTIDE SEQUENCE</scope>
    <source>
        <strain evidence="3">B6B</strain>
    </source>
</reference>
<dbReference type="InterPro" id="IPR013780">
    <property type="entry name" value="Glyco_hydro_b"/>
</dbReference>
<dbReference type="SMR" id="A0A6A8DD40"/>
<dbReference type="AlphaFoldDB" id="A0A6A8DD40"/>
<dbReference type="PANTHER" id="PTHR43002">
    <property type="entry name" value="GLYCOGEN DEBRANCHING ENZYME"/>
    <property type="match status" value="1"/>
</dbReference>
<keyword evidence="3" id="KW-0378">Hydrolase</keyword>
<dbReference type="RefSeq" id="WP_153737128.1">
    <property type="nucleotide sequence ID" value="NZ_WJNG01000010.1"/>
</dbReference>
<evidence type="ECO:0000313" key="4">
    <source>
        <dbReference type="Proteomes" id="UP000799092"/>
    </source>
</evidence>
<dbReference type="Proteomes" id="UP000799092">
    <property type="component" value="Unassembled WGS sequence"/>
</dbReference>
<name>A0A6A8DD40_9BACI</name>
<dbReference type="InterPro" id="IPR006047">
    <property type="entry name" value="GH13_cat_dom"/>
</dbReference>
<dbReference type="Gene3D" id="3.20.20.80">
    <property type="entry name" value="Glycosidases"/>
    <property type="match status" value="1"/>
</dbReference>
<dbReference type="CDD" id="cd02860">
    <property type="entry name" value="E_set_Pullulanase"/>
    <property type="match status" value="1"/>
</dbReference>
<dbReference type="InterPro" id="IPR017853">
    <property type="entry name" value="GH"/>
</dbReference>
<dbReference type="Gene3D" id="2.60.40.1180">
    <property type="entry name" value="Golgi alpha-mannosidase II"/>
    <property type="match status" value="1"/>
</dbReference>
<sequence>MVNAIAWIDEKNKLTIEFNGLEGLKETNPAVDVAGEEITIQSTELLNSETAKITLENSFPLGKEAYLFWGDNKIPIFPRDVVRTDWFDQTYDASDERLGYVYTPAKTSFSVWAPTATTIYLVLQDYRVEMGRKSNGVWHTIVAGNWDRSEYHFVATVNGNEQEVNDPYAKGMTANSGRSVVLDLKATDPSGFRTVSYPKLAKKDAIIYELHIRDATSSADSGVKHKGKFLGLTEKNTTNSEGFSTGLSYIKELGCTHVQLLPIQDFARVDELKPEEGYNWGYDPLFYFVPEGSYSTDASNPFLRINECKQMIQAFHEEELSIILDVVYNHVFVHEDSAFEKLVPGYYFRYQKDGNLSNGSGTGNDIATERKMVRKFILDCIDYWIREYNVDGFRFDLMGAIDVETMKAIRIRCLQEDRPILLLGEGWELNTQLLPHQKATNSQSDQLLEVSFFNDSFRDSIKGNLFEQDAVGYANGNGHYIERLPQLVSGSCLDRFGNKIFSNPLQSVNYVECHDNHTLFDRLTISNPDATEQNRKRMHQLATGLTILSQGVPFLHAGQEFFRTKDGDENSYISGDSINQMDWQQRGKENENIQWVRALISLRKQYSLLRLNSAKEIRHRLHIIHAPNPTFGYMLVGEVEDIAIFVNPTNKTEEIVMPSLGRWEKLVSNLSGGQSPLSSLLQETAEIEAYELSVWKKQRS</sequence>
<dbReference type="InterPro" id="IPR011840">
    <property type="entry name" value="PulA_typeI"/>
</dbReference>
<feature type="domain" description="Glycosyl hydrolase family 13 catalytic" evidence="2">
    <location>
        <begin position="237"/>
        <end position="603"/>
    </location>
</feature>
<dbReference type="InterPro" id="IPR014756">
    <property type="entry name" value="Ig_E-set"/>
</dbReference>